<protein>
    <submittedName>
        <fullName evidence="10">Iron complex transport system substrate-binding protein</fullName>
    </submittedName>
</protein>
<dbReference type="PANTHER" id="PTHR30532:SF29">
    <property type="entry name" value="FE(3+) DICITRATE-BINDING PERIPLASMIC PROTEIN"/>
    <property type="match status" value="1"/>
</dbReference>
<name>A0A1M6CE90_9CLOT</name>
<dbReference type="Pfam" id="PF12833">
    <property type="entry name" value="HTH_18"/>
    <property type="match status" value="1"/>
</dbReference>
<dbReference type="InterPro" id="IPR051313">
    <property type="entry name" value="Bact_iron-sidero_bind"/>
</dbReference>
<dbReference type="SMART" id="SM00342">
    <property type="entry name" value="HTH_ARAC"/>
    <property type="match status" value="1"/>
</dbReference>
<dbReference type="GO" id="GO:0043565">
    <property type="term" value="F:sequence-specific DNA binding"/>
    <property type="evidence" value="ECO:0007669"/>
    <property type="project" value="InterPro"/>
</dbReference>
<dbReference type="PROSITE" id="PS50983">
    <property type="entry name" value="FE_B12_PBP"/>
    <property type="match status" value="1"/>
</dbReference>
<evidence type="ECO:0000259" key="8">
    <source>
        <dbReference type="PROSITE" id="PS01124"/>
    </source>
</evidence>
<evidence type="ECO:0000256" key="5">
    <source>
        <dbReference type="ARBA" id="ARBA00023015"/>
    </source>
</evidence>
<gene>
    <name evidence="10" type="ORF">SAMN02745941_04056</name>
</gene>
<keyword evidence="5" id="KW-0805">Transcription regulation</keyword>
<evidence type="ECO:0000313" key="10">
    <source>
        <dbReference type="EMBL" id="SHI59161.1"/>
    </source>
</evidence>
<organism evidence="10 11">
    <name type="scientific">Clostridium intestinale DSM 6191</name>
    <dbReference type="NCBI Taxonomy" id="1121320"/>
    <lineage>
        <taxon>Bacteria</taxon>
        <taxon>Bacillati</taxon>
        <taxon>Bacillota</taxon>
        <taxon>Clostridia</taxon>
        <taxon>Eubacteriales</taxon>
        <taxon>Clostridiaceae</taxon>
        <taxon>Clostridium</taxon>
    </lineage>
</organism>
<dbReference type="PROSITE" id="PS00041">
    <property type="entry name" value="HTH_ARAC_FAMILY_1"/>
    <property type="match status" value="1"/>
</dbReference>
<comment type="similarity">
    <text evidence="2">Belongs to the bacterial solute-binding protein 8 family.</text>
</comment>
<keyword evidence="3" id="KW-0813">Transport</keyword>
<evidence type="ECO:0000256" key="7">
    <source>
        <dbReference type="ARBA" id="ARBA00023163"/>
    </source>
</evidence>
<feature type="domain" description="Fe/B12 periplasmic-binding" evidence="9">
    <location>
        <begin position="391"/>
        <end position="641"/>
    </location>
</feature>
<proteinExistence type="inferred from homology"/>
<keyword evidence="4" id="KW-0732">Signal</keyword>
<dbReference type="RefSeq" id="WP_073022392.1">
    <property type="nucleotide sequence ID" value="NZ_FQXU01000016.1"/>
</dbReference>
<evidence type="ECO:0000256" key="6">
    <source>
        <dbReference type="ARBA" id="ARBA00023125"/>
    </source>
</evidence>
<dbReference type="Pfam" id="PF01497">
    <property type="entry name" value="Peripla_BP_2"/>
    <property type="match status" value="1"/>
</dbReference>
<evidence type="ECO:0000256" key="4">
    <source>
        <dbReference type="ARBA" id="ARBA00022729"/>
    </source>
</evidence>
<dbReference type="Proteomes" id="UP000184241">
    <property type="component" value="Unassembled WGS sequence"/>
</dbReference>
<dbReference type="InterPro" id="IPR002491">
    <property type="entry name" value="ABC_transptr_periplasmic_BD"/>
</dbReference>
<dbReference type="InterPro" id="IPR018060">
    <property type="entry name" value="HTH_AraC"/>
</dbReference>
<accession>A0A1M6CE90</accession>
<dbReference type="EMBL" id="FQXU01000016">
    <property type="protein sequence ID" value="SHI59161.1"/>
    <property type="molecule type" value="Genomic_DNA"/>
</dbReference>
<evidence type="ECO:0000259" key="9">
    <source>
        <dbReference type="PROSITE" id="PS50983"/>
    </source>
</evidence>
<dbReference type="GO" id="GO:1901678">
    <property type="term" value="P:iron coordination entity transport"/>
    <property type="evidence" value="ECO:0007669"/>
    <property type="project" value="UniProtKB-ARBA"/>
</dbReference>
<keyword evidence="7" id="KW-0804">Transcription</keyword>
<feature type="domain" description="HTH araC/xylS-type" evidence="8">
    <location>
        <begin position="190"/>
        <end position="288"/>
    </location>
</feature>
<dbReference type="GO" id="GO:0030288">
    <property type="term" value="C:outer membrane-bounded periplasmic space"/>
    <property type="evidence" value="ECO:0007669"/>
    <property type="project" value="TreeGrafter"/>
</dbReference>
<sequence>MKKKLDRAVIFSKEELSDALRIWEKCSISLIDIRHSLISREQAINNYIMPANTFIYTNGGEAEVSIGDNSYNIDNFGVFHGGKGVELSIRPIEPWIETYMILYKASEPSLYRRDFHRIIENMNPFSLQYGFKPSNPLFFGSKFLEMYEKWQKQTPLNLFYGKAAFYQIVYAVYEELVNESVSIFSLDVISMAKRYIDGHYSEAISIQNIAYMLGISDSNLRRNFKKRYGKSPQEYLTKYRLEQAKKLLNTKNISVKSVAVSCGFQDEFNFSKLFLKNVGMSPSEYRAKTPIDINDYTMESDFLFPYNKERLVRVVKLFEEGEYKMFKKLKNKTVISAALSLTLLLTACSSAANSNGDEAKSNNEASQSVDEGTRVINTMMGDVKVPVKPKRIVVAQFQGDILSFGIEPVGTSFNDGAVFEDALSNTTVIDSWEPNYEEIAALEPDLIIWIQKDNYDKLSKIAPTVIMPYYDWGYEERVKFFGDLVNKKEEAEKVVTEFNKKILDAKESLSNAGINDKTVALYEMKDNGVMCIFGDSYGRGGEIIYKHLGLNPPKRIKDEVFDKEGVSYINISYEALQDYAGDYIFSDEQIVKMKGNNVWESIPTVKNGNVVQVESGMFWFSDIQSFNAQLDVIVKGLLERSKS</sequence>
<dbReference type="SUPFAM" id="SSF53807">
    <property type="entry name" value="Helical backbone' metal receptor"/>
    <property type="match status" value="1"/>
</dbReference>
<evidence type="ECO:0000256" key="1">
    <source>
        <dbReference type="ARBA" id="ARBA00004196"/>
    </source>
</evidence>
<reference evidence="10 11" key="1">
    <citation type="submission" date="2016-11" db="EMBL/GenBank/DDBJ databases">
        <authorList>
            <person name="Jaros S."/>
            <person name="Januszkiewicz K."/>
            <person name="Wedrychowicz H."/>
        </authorList>
    </citation>
    <scope>NUCLEOTIDE SEQUENCE [LARGE SCALE GENOMIC DNA]</scope>
    <source>
        <strain evidence="10 11">DSM 6191</strain>
    </source>
</reference>
<dbReference type="Gene3D" id="1.10.10.60">
    <property type="entry name" value="Homeodomain-like"/>
    <property type="match status" value="2"/>
</dbReference>
<dbReference type="SUPFAM" id="SSF46689">
    <property type="entry name" value="Homeodomain-like"/>
    <property type="match status" value="2"/>
</dbReference>
<dbReference type="GO" id="GO:0003700">
    <property type="term" value="F:DNA-binding transcription factor activity"/>
    <property type="evidence" value="ECO:0007669"/>
    <property type="project" value="InterPro"/>
</dbReference>
<evidence type="ECO:0000256" key="2">
    <source>
        <dbReference type="ARBA" id="ARBA00008814"/>
    </source>
</evidence>
<evidence type="ECO:0000313" key="11">
    <source>
        <dbReference type="Proteomes" id="UP000184241"/>
    </source>
</evidence>
<dbReference type="Gene3D" id="3.40.50.1980">
    <property type="entry name" value="Nitrogenase molybdenum iron protein domain"/>
    <property type="match status" value="2"/>
</dbReference>
<dbReference type="PANTHER" id="PTHR30532">
    <property type="entry name" value="IRON III DICITRATE-BINDING PERIPLASMIC PROTEIN"/>
    <property type="match status" value="1"/>
</dbReference>
<dbReference type="PROSITE" id="PS01124">
    <property type="entry name" value="HTH_ARAC_FAMILY_2"/>
    <property type="match status" value="1"/>
</dbReference>
<evidence type="ECO:0000256" key="3">
    <source>
        <dbReference type="ARBA" id="ARBA00022448"/>
    </source>
</evidence>
<dbReference type="AlphaFoldDB" id="A0A1M6CE90"/>
<dbReference type="InterPro" id="IPR018062">
    <property type="entry name" value="HTH_AraC-typ_CS"/>
</dbReference>
<keyword evidence="6" id="KW-0238">DNA-binding</keyword>
<comment type="subcellular location">
    <subcellularLocation>
        <location evidence="1">Cell envelope</location>
    </subcellularLocation>
</comment>
<dbReference type="InterPro" id="IPR009057">
    <property type="entry name" value="Homeodomain-like_sf"/>
</dbReference>